<dbReference type="SUPFAM" id="SSF51395">
    <property type="entry name" value="FMN-linked oxidoreductases"/>
    <property type="match status" value="1"/>
</dbReference>
<dbReference type="InterPro" id="IPR045247">
    <property type="entry name" value="Oye-like"/>
</dbReference>
<gene>
    <name evidence="2" type="ORF">GPM918_LOCUS43780</name>
    <name evidence="3" type="ORF">SRO942_LOCUS45381</name>
</gene>
<evidence type="ECO:0000313" key="3">
    <source>
        <dbReference type="EMBL" id="CAF4512650.1"/>
    </source>
</evidence>
<dbReference type="PANTHER" id="PTHR22893:SF91">
    <property type="entry name" value="NADPH DEHYDROGENASE 2-RELATED"/>
    <property type="match status" value="1"/>
</dbReference>
<dbReference type="Proteomes" id="UP000681722">
    <property type="component" value="Unassembled WGS sequence"/>
</dbReference>
<organism evidence="2 4">
    <name type="scientific">Didymodactylos carnosus</name>
    <dbReference type="NCBI Taxonomy" id="1234261"/>
    <lineage>
        <taxon>Eukaryota</taxon>
        <taxon>Metazoa</taxon>
        <taxon>Spiralia</taxon>
        <taxon>Gnathifera</taxon>
        <taxon>Rotifera</taxon>
        <taxon>Eurotatoria</taxon>
        <taxon>Bdelloidea</taxon>
        <taxon>Philodinida</taxon>
        <taxon>Philodinidae</taxon>
        <taxon>Didymodactylos</taxon>
    </lineage>
</organism>
<evidence type="ECO:0000259" key="1">
    <source>
        <dbReference type="Pfam" id="PF00724"/>
    </source>
</evidence>
<dbReference type="Gene3D" id="3.20.20.70">
    <property type="entry name" value="Aldolase class I"/>
    <property type="match status" value="1"/>
</dbReference>
<evidence type="ECO:0000313" key="2">
    <source>
        <dbReference type="EMBL" id="CAF1621752.1"/>
    </source>
</evidence>
<evidence type="ECO:0000313" key="4">
    <source>
        <dbReference type="Proteomes" id="UP000663829"/>
    </source>
</evidence>
<sequence length="295" mass="32836">MATYATPLKLGPLLLKNRVIMASLTRDRNLVPGPLQLHFSILAGIYNDEQVGGWKKVVDAVHASNGLIFLQLWHIGRVAHPLLQHGRANVAPSALTAQGGKFRQLEGKPGYVQPEAIEDPEKYIVLYIRAAERAKQAGFDGVELHSANGYLAHQFIDNTSNHRTDQWGGSVENRCRFPLRVIDEISRVYGNDRVGIKLSPGGGYNDMGMNEKDTVETYSYLIKELNARKIAYIQLARYWALGDPVKRGTPIDVFQWRNLIDSKHTALFANTDYHPEEGAETLKSGQADGIVYGTL</sequence>
<dbReference type="EMBL" id="CAJNOQ010040937">
    <property type="protein sequence ID" value="CAF1621752.1"/>
    <property type="molecule type" value="Genomic_DNA"/>
</dbReference>
<dbReference type="Proteomes" id="UP000663829">
    <property type="component" value="Unassembled WGS sequence"/>
</dbReference>
<protein>
    <recommendedName>
        <fullName evidence="1">NADH:flavin oxidoreductase/NADH oxidase N-terminal domain-containing protein</fullName>
    </recommendedName>
</protein>
<dbReference type="GO" id="GO:0016491">
    <property type="term" value="F:oxidoreductase activity"/>
    <property type="evidence" value="ECO:0007669"/>
    <property type="project" value="InterPro"/>
</dbReference>
<reference evidence="2" key="1">
    <citation type="submission" date="2021-02" db="EMBL/GenBank/DDBJ databases">
        <authorList>
            <person name="Nowell W R."/>
        </authorList>
    </citation>
    <scope>NUCLEOTIDE SEQUENCE</scope>
</reference>
<dbReference type="GO" id="GO:0010181">
    <property type="term" value="F:FMN binding"/>
    <property type="evidence" value="ECO:0007669"/>
    <property type="project" value="InterPro"/>
</dbReference>
<name>A0A816CIJ2_9BILA</name>
<dbReference type="AlphaFoldDB" id="A0A816CIJ2"/>
<proteinExistence type="predicted"/>
<accession>A0A816CIJ2</accession>
<dbReference type="Pfam" id="PF00724">
    <property type="entry name" value="Oxidored_FMN"/>
    <property type="match status" value="1"/>
</dbReference>
<comment type="caution">
    <text evidence="2">The sequence shown here is derived from an EMBL/GenBank/DDBJ whole genome shotgun (WGS) entry which is preliminary data.</text>
</comment>
<dbReference type="EMBL" id="CAJOBC010108168">
    <property type="protein sequence ID" value="CAF4512650.1"/>
    <property type="molecule type" value="Genomic_DNA"/>
</dbReference>
<feature type="domain" description="NADH:flavin oxidoreductase/NADH oxidase N-terminal" evidence="1">
    <location>
        <begin position="42"/>
        <end position="292"/>
    </location>
</feature>
<dbReference type="InterPro" id="IPR001155">
    <property type="entry name" value="OxRdtase_FMN_N"/>
</dbReference>
<dbReference type="PANTHER" id="PTHR22893">
    <property type="entry name" value="NADH OXIDOREDUCTASE-RELATED"/>
    <property type="match status" value="1"/>
</dbReference>
<keyword evidence="4" id="KW-1185">Reference proteome</keyword>
<dbReference type="OrthoDB" id="1663137at2759"/>
<dbReference type="InterPro" id="IPR013785">
    <property type="entry name" value="Aldolase_TIM"/>
</dbReference>